<accession>A0A0S2I543</accession>
<dbReference type="GO" id="GO:0000155">
    <property type="term" value="F:phosphorelay sensor kinase activity"/>
    <property type="evidence" value="ECO:0007669"/>
    <property type="project" value="InterPro"/>
</dbReference>
<keyword evidence="15" id="KW-1185">Reference proteome</keyword>
<gene>
    <name evidence="14" type="primary">pleC_9</name>
    <name evidence="14" type="ORF">L21SP5_03864</name>
</gene>
<keyword evidence="5" id="KW-0597">Phosphoprotein</keyword>
<dbReference type="GO" id="GO:0005886">
    <property type="term" value="C:plasma membrane"/>
    <property type="evidence" value="ECO:0007669"/>
    <property type="project" value="UniProtKB-SubCell"/>
</dbReference>
<dbReference type="Pfam" id="PF08269">
    <property type="entry name" value="dCache_2"/>
    <property type="match status" value="1"/>
</dbReference>
<dbReference type="Gene3D" id="3.30.565.10">
    <property type="entry name" value="Histidine kinase-like ATPase, C-terminal domain"/>
    <property type="match status" value="1"/>
</dbReference>
<dbReference type="Proteomes" id="UP000064893">
    <property type="component" value="Chromosome"/>
</dbReference>
<evidence type="ECO:0000256" key="9">
    <source>
        <dbReference type="ARBA" id="ARBA00022989"/>
    </source>
</evidence>
<dbReference type="SMART" id="SM00388">
    <property type="entry name" value="HisKA"/>
    <property type="match status" value="1"/>
</dbReference>
<dbReference type="Pfam" id="PF13188">
    <property type="entry name" value="PAS_8"/>
    <property type="match status" value="1"/>
</dbReference>
<evidence type="ECO:0000256" key="5">
    <source>
        <dbReference type="ARBA" id="ARBA00022553"/>
    </source>
</evidence>
<reference evidence="14 15" key="1">
    <citation type="submission" date="2015-11" db="EMBL/GenBank/DDBJ databases">
        <title>Description and complete genome sequence of a novel strain predominating in hypersaline microbial mats and representing a new family of the Bacteriodetes phylum.</title>
        <authorList>
            <person name="Spring S."/>
            <person name="Bunk B."/>
            <person name="Sproer C."/>
            <person name="Klenk H.-P."/>
        </authorList>
    </citation>
    <scope>NUCLEOTIDE SEQUENCE [LARGE SCALE GENOMIC DNA]</scope>
    <source>
        <strain evidence="14 15">L21-Spi-D4</strain>
    </source>
</reference>
<dbReference type="InterPro" id="IPR035965">
    <property type="entry name" value="PAS-like_dom_sf"/>
</dbReference>
<keyword evidence="6 14" id="KW-0808">Transferase</keyword>
<proteinExistence type="predicted"/>
<dbReference type="EC" id="2.7.13.3" evidence="3"/>
<dbReference type="PANTHER" id="PTHR43711">
    <property type="entry name" value="TWO-COMPONENT HISTIDINE KINASE"/>
    <property type="match status" value="1"/>
</dbReference>
<dbReference type="PROSITE" id="PS50109">
    <property type="entry name" value="HIS_KIN"/>
    <property type="match status" value="1"/>
</dbReference>
<dbReference type="Gene3D" id="3.30.450.20">
    <property type="entry name" value="PAS domain"/>
    <property type="match status" value="3"/>
</dbReference>
<evidence type="ECO:0000256" key="11">
    <source>
        <dbReference type="ARBA" id="ARBA00023136"/>
    </source>
</evidence>
<evidence type="ECO:0000259" key="13">
    <source>
        <dbReference type="PROSITE" id="PS50109"/>
    </source>
</evidence>
<keyword evidence="8" id="KW-0418">Kinase</keyword>
<feature type="domain" description="Histidine kinase" evidence="13">
    <location>
        <begin position="562"/>
        <end position="781"/>
    </location>
</feature>
<dbReference type="STRING" id="1307839.L21SP5_03864"/>
<dbReference type="KEGG" id="blq:L21SP5_03864"/>
<evidence type="ECO:0000256" key="10">
    <source>
        <dbReference type="ARBA" id="ARBA00023012"/>
    </source>
</evidence>
<keyword evidence="4" id="KW-1003">Cell membrane</keyword>
<evidence type="ECO:0000256" key="8">
    <source>
        <dbReference type="ARBA" id="ARBA00022777"/>
    </source>
</evidence>
<dbReference type="Gene3D" id="1.10.287.130">
    <property type="match status" value="1"/>
</dbReference>
<dbReference type="InterPro" id="IPR005467">
    <property type="entry name" value="His_kinase_dom"/>
</dbReference>
<dbReference type="Pfam" id="PF02518">
    <property type="entry name" value="HATPase_c"/>
    <property type="match status" value="1"/>
</dbReference>
<sequence>MIRKKTKSKSLTAISFRNNLIVSISIGFTVAAIFIFFEVREFNKDAEKAREEGLESKKELVKAEVEKVIDYIHFTRLFMEKRMRNNLKERTYEAWSIINNIYNKNHETHTKREILHLIKQALRPVRFNNGRGYYFLVNLNGVEELYPVRPEFEGENLLDLQDARGNYVIKDEIKIAKEKGEGFVKGYWRKPYADSTKMFAKTSFIKVFKPLGIYVGCGDYLIDVRKDIQDDIKMRIKRTRFGEYGYVFVNTYTGVAVVIDSKKYSEGDTIWELTDSYGVKVIQEEWKAVNKPGGGFIRYHWLKPGTDKIAPKISFIKGVDEWQWMIGAGVYIDVIEENIARERELLYKRMIRKGGLGLLLILIVLVLIFYMAQRNARIIHSNLETFISKLRIAVKSGKKMNADDYSLVDLQNILPPINEIIVHKTEAEAKLKESEIRFRTIFENVPVMLLVFDNDLNIKFCNKEFNREFDIKDHTKLLKRSLLRYLPNNKTNKDFITALPKCDGNFREINIKTAQGDKWHNWACFNTPVNETILAGFDITPIYQNQKRLAESNATKDKILSVVSHDLHGPFNTIIGFSKILLSNEGKLSKDKRDRYLQHIHNSSKSMHTMLTNLLSWARAQSGKIKLYFTVVELYLLTSEVVKTLSPLAAQKKIKLINEIETGLTLTSDISLLRIIVQNLVANGIKFTKPGGRVEVSARRSAGNKIEIIVTDSGVGMSADMVEKINSGEKVESSPGTNKESGTGLGLLICQEFITYLDGTLKVKSHPNEGSSFVVSLPAHKELRQEL</sequence>
<dbReference type="InterPro" id="IPR004010">
    <property type="entry name" value="Double_Cache_2"/>
</dbReference>
<dbReference type="SUPFAM" id="SSF47384">
    <property type="entry name" value="Homodimeric domain of signal transducing histidine kinase"/>
    <property type="match status" value="1"/>
</dbReference>
<feature type="transmembrane region" description="Helical" evidence="12">
    <location>
        <begin position="355"/>
        <end position="372"/>
    </location>
</feature>
<dbReference type="Pfam" id="PF00512">
    <property type="entry name" value="HisKA"/>
    <property type="match status" value="1"/>
</dbReference>
<dbReference type="PANTHER" id="PTHR43711:SF31">
    <property type="entry name" value="HISTIDINE KINASE"/>
    <property type="match status" value="1"/>
</dbReference>
<dbReference type="SMART" id="SM01049">
    <property type="entry name" value="Cache_2"/>
    <property type="match status" value="2"/>
</dbReference>
<dbReference type="InterPro" id="IPR050736">
    <property type="entry name" value="Sensor_HK_Regulatory"/>
</dbReference>
<dbReference type="InterPro" id="IPR000014">
    <property type="entry name" value="PAS"/>
</dbReference>
<dbReference type="SUPFAM" id="SSF55874">
    <property type="entry name" value="ATPase domain of HSP90 chaperone/DNA topoisomerase II/histidine kinase"/>
    <property type="match status" value="1"/>
</dbReference>
<dbReference type="InterPro" id="IPR036890">
    <property type="entry name" value="HATPase_C_sf"/>
</dbReference>
<dbReference type="PRINTS" id="PR00344">
    <property type="entry name" value="BCTRLSENSOR"/>
</dbReference>
<dbReference type="EMBL" id="CP013118">
    <property type="protein sequence ID" value="ALO17456.1"/>
    <property type="molecule type" value="Genomic_DNA"/>
</dbReference>
<evidence type="ECO:0000313" key="15">
    <source>
        <dbReference type="Proteomes" id="UP000064893"/>
    </source>
</evidence>
<evidence type="ECO:0000256" key="4">
    <source>
        <dbReference type="ARBA" id="ARBA00022475"/>
    </source>
</evidence>
<comment type="subcellular location">
    <subcellularLocation>
        <location evidence="2">Cell membrane</location>
        <topology evidence="2">Multi-pass membrane protein</topology>
    </subcellularLocation>
</comment>
<keyword evidence="10" id="KW-0902">Two-component regulatory system</keyword>
<dbReference type="SUPFAM" id="SSF55785">
    <property type="entry name" value="PYP-like sensor domain (PAS domain)"/>
    <property type="match status" value="1"/>
</dbReference>
<dbReference type="RefSeq" id="WP_057954717.1">
    <property type="nucleotide sequence ID" value="NZ_CP013118.1"/>
</dbReference>
<dbReference type="InterPro" id="IPR003594">
    <property type="entry name" value="HATPase_dom"/>
</dbReference>
<protein>
    <recommendedName>
        <fullName evidence="3">histidine kinase</fullName>
        <ecNumber evidence="3">2.7.13.3</ecNumber>
    </recommendedName>
</protein>
<dbReference type="CDD" id="cd00082">
    <property type="entry name" value="HisKA"/>
    <property type="match status" value="1"/>
</dbReference>
<feature type="transmembrane region" description="Helical" evidence="12">
    <location>
        <begin position="20"/>
        <end position="39"/>
    </location>
</feature>
<keyword evidence="11 12" id="KW-0472">Membrane</keyword>
<evidence type="ECO:0000256" key="1">
    <source>
        <dbReference type="ARBA" id="ARBA00000085"/>
    </source>
</evidence>
<evidence type="ECO:0000256" key="12">
    <source>
        <dbReference type="SAM" id="Phobius"/>
    </source>
</evidence>
<keyword evidence="9 12" id="KW-1133">Transmembrane helix</keyword>
<organism evidence="14 15">
    <name type="scientific">Salinivirga cyanobacteriivorans</name>
    <dbReference type="NCBI Taxonomy" id="1307839"/>
    <lineage>
        <taxon>Bacteria</taxon>
        <taxon>Pseudomonadati</taxon>
        <taxon>Bacteroidota</taxon>
        <taxon>Bacteroidia</taxon>
        <taxon>Bacteroidales</taxon>
        <taxon>Salinivirgaceae</taxon>
        <taxon>Salinivirga</taxon>
    </lineage>
</organism>
<evidence type="ECO:0000313" key="14">
    <source>
        <dbReference type="EMBL" id="ALO17456.1"/>
    </source>
</evidence>
<dbReference type="InterPro" id="IPR004358">
    <property type="entry name" value="Sig_transdc_His_kin-like_C"/>
</dbReference>
<dbReference type="OrthoDB" id="9796457at2"/>
<evidence type="ECO:0000256" key="3">
    <source>
        <dbReference type="ARBA" id="ARBA00012438"/>
    </source>
</evidence>
<evidence type="ECO:0000256" key="6">
    <source>
        <dbReference type="ARBA" id="ARBA00022679"/>
    </source>
</evidence>
<evidence type="ECO:0000256" key="2">
    <source>
        <dbReference type="ARBA" id="ARBA00004651"/>
    </source>
</evidence>
<dbReference type="InterPro" id="IPR033480">
    <property type="entry name" value="sCache_2"/>
</dbReference>
<dbReference type="InterPro" id="IPR003661">
    <property type="entry name" value="HisK_dim/P_dom"/>
</dbReference>
<evidence type="ECO:0000256" key="7">
    <source>
        <dbReference type="ARBA" id="ARBA00022692"/>
    </source>
</evidence>
<dbReference type="AlphaFoldDB" id="A0A0S2I543"/>
<keyword evidence="7 12" id="KW-0812">Transmembrane</keyword>
<dbReference type="InterPro" id="IPR036097">
    <property type="entry name" value="HisK_dim/P_sf"/>
</dbReference>
<name>A0A0S2I543_9BACT</name>
<dbReference type="SMART" id="SM00387">
    <property type="entry name" value="HATPase_c"/>
    <property type="match status" value="1"/>
</dbReference>
<comment type="catalytic activity">
    <reaction evidence="1">
        <text>ATP + protein L-histidine = ADP + protein N-phospho-L-histidine.</text>
        <dbReference type="EC" id="2.7.13.3"/>
    </reaction>
</comment>